<protein>
    <submittedName>
        <fullName evidence="2">Uncharacterized protein</fullName>
    </submittedName>
</protein>
<dbReference type="AlphaFoldDB" id="A0A2J5QAL7"/>
<dbReference type="Proteomes" id="UP000234667">
    <property type="component" value="Unassembled WGS sequence"/>
</dbReference>
<reference evidence="2 3" key="1">
    <citation type="submission" date="2017-11" db="EMBL/GenBank/DDBJ databases">
        <authorList>
            <person name="Han C.G."/>
        </authorList>
    </citation>
    <scope>NUCLEOTIDE SEQUENCE [LARGE SCALE GENOMIC DNA]</scope>
    <source>
        <strain evidence="2 3">A10</strain>
    </source>
</reference>
<sequence length="150" mass="17435">METPDDMLLLDPFIDYPDPRPEIAVLSADLSADSLDHHDSGVDYTRVYLAQLNSRRTLRPPPYREPPMPKAKSYKLSPLHTDRLTQTTLCIAFRLRTEVRPRDVLHALIDQLCEGDDSTVETLGLLIQKNQQRERNRDRRRRQKQLMASQ</sequence>
<feature type="region of interest" description="Disordered" evidence="1">
    <location>
        <begin position="57"/>
        <end position="78"/>
    </location>
</feature>
<comment type="caution">
    <text evidence="2">The sequence shown here is derived from an EMBL/GenBank/DDBJ whole genome shotgun (WGS) entry which is preliminary data.</text>
</comment>
<organism evidence="2 3">
    <name type="scientific">Klebsiella michiganensis</name>
    <dbReference type="NCBI Taxonomy" id="1134687"/>
    <lineage>
        <taxon>Bacteria</taxon>
        <taxon>Pseudomonadati</taxon>
        <taxon>Pseudomonadota</taxon>
        <taxon>Gammaproteobacteria</taxon>
        <taxon>Enterobacterales</taxon>
        <taxon>Enterobacteriaceae</taxon>
        <taxon>Klebsiella/Raoultella group</taxon>
        <taxon>Klebsiella</taxon>
    </lineage>
</organism>
<name>A0A2J5QAL7_9ENTR</name>
<dbReference type="EMBL" id="PIDR01000013">
    <property type="protein sequence ID" value="PLO75282.1"/>
    <property type="molecule type" value="Genomic_DNA"/>
</dbReference>
<accession>A0A2J5QAL7</accession>
<feature type="compositionally biased region" description="Pro residues" evidence="1">
    <location>
        <begin position="59"/>
        <end position="69"/>
    </location>
</feature>
<evidence type="ECO:0000313" key="3">
    <source>
        <dbReference type="Proteomes" id="UP000234667"/>
    </source>
</evidence>
<evidence type="ECO:0000313" key="2">
    <source>
        <dbReference type="EMBL" id="PLO75282.1"/>
    </source>
</evidence>
<proteinExistence type="predicted"/>
<feature type="region of interest" description="Disordered" evidence="1">
    <location>
        <begin position="129"/>
        <end position="150"/>
    </location>
</feature>
<evidence type="ECO:0000256" key="1">
    <source>
        <dbReference type="SAM" id="MobiDB-lite"/>
    </source>
</evidence>
<reference evidence="2 3" key="2">
    <citation type="submission" date="2018-01" db="EMBL/GenBank/DDBJ databases">
        <title>Genomic study of Klebsiella pneumoniae.</title>
        <authorList>
            <person name="Yang Y."/>
            <person name="Bicalho R."/>
        </authorList>
    </citation>
    <scope>NUCLEOTIDE SEQUENCE [LARGE SCALE GENOMIC DNA]</scope>
    <source>
        <strain evidence="2 3">A10</strain>
    </source>
</reference>
<gene>
    <name evidence="2" type="ORF">CWN49_01455</name>
</gene>
<dbReference type="RefSeq" id="WP_049593990.1">
    <property type="nucleotide sequence ID" value="NZ_CAXLPK010000002.1"/>
</dbReference>